<dbReference type="Pfam" id="PF00160">
    <property type="entry name" value="Pro_isomerase"/>
    <property type="match status" value="1"/>
</dbReference>
<dbReference type="Gene3D" id="3.30.310.80">
    <property type="entry name" value="Kinase associated domain 1, KA1"/>
    <property type="match status" value="1"/>
</dbReference>
<comment type="caution">
    <text evidence="5">The sequence shown here is derived from an EMBL/GenBank/DDBJ whole genome shotgun (WGS) entry which is preliminary data.</text>
</comment>
<dbReference type="InterPro" id="IPR029000">
    <property type="entry name" value="Cyclophilin-like_dom_sf"/>
</dbReference>
<dbReference type="EC" id="5.2.1.8" evidence="3"/>
<evidence type="ECO:0000256" key="2">
    <source>
        <dbReference type="ARBA" id="ARBA00023186"/>
    </source>
</evidence>
<dbReference type="CDD" id="cd01928">
    <property type="entry name" value="Cyclophilin_PPIL3_like"/>
    <property type="match status" value="1"/>
</dbReference>
<dbReference type="PANTHER" id="PTHR45625:SF2">
    <property type="entry name" value="PEPTIDYL-PROLYL CIS-TRANS ISOMERASE-LIKE 3"/>
    <property type="match status" value="1"/>
</dbReference>
<dbReference type="PROSITE" id="PS00170">
    <property type="entry name" value="CSA_PPIASE_1"/>
    <property type="match status" value="1"/>
</dbReference>
<organism evidence="5 6">
    <name type="scientific">Camellia sinensis var. sinensis</name>
    <name type="common">China tea</name>
    <dbReference type="NCBI Taxonomy" id="542762"/>
    <lineage>
        <taxon>Eukaryota</taxon>
        <taxon>Viridiplantae</taxon>
        <taxon>Streptophyta</taxon>
        <taxon>Embryophyta</taxon>
        <taxon>Tracheophyta</taxon>
        <taxon>Spermatophyta</taxon>
        <taxon>Magnoliopsida</taxon>
        <taxon>eudicotyledons</taxon>
        <taxon>Gunneridae</taxon>
        <taxon>Pentapetalae</taxon>
        <taxon>asterids</taxon>
        <taxon>Ericales</taxon>
        <taxon>Theaceae</taxon>
        <taxon>Camellia</taxon>
    </lineage>
</organism>
<evidence type="ECO:0000256" key="1">
    <source>
        <dbReference type="ARBA" id="ARBA00000971"/>
    </source>
</evidence>
<dbReference type="InterPro" id="IPR002130">
    <property type="entry name" value="Cyclophilin-type_PPIase_dom"/>
</dbReference>
<dbReference type="Gene3D" id="2.40.100.10">
    <property type="entry name" value="Cyclophilin-like"/>
    <property type="match status" value="1"/>
</dbReference>
<keyword evidence="2" id="KW-0143">Chaperone</keyword>
<reference evidence="5 6" key="1">
    <citation type="journal article" date="2018" name="Proc. Natl. Acad. Sci. U.S.A.">
        <title>Draft genome sequence of Camellia sinensis var. sinensis provides insights into the evolution of the tea genome and tea quality.</title>
        <authorList>
            <person name="Wei C."/>
            <person name="Yang H."/>
            <person name="Wang S."/>
            <person name="Zhao J."/>
            <person name="Liu C."/>
            <person name="Gao L."/>
            <person name="Xia E."/>
            <person name="Lu Y."/>
            <person name="Tai Y."/>
            <person name="She G."/>
            <person name="Sun J."/>
            <person name="Cao H."/>
            <person name="Tong W."/>
            <person name="Gao Q."/>
            <person name="Li Y."/>
            <person name="Deng W."/>
            <person name="Jiang X."/>
            <person name="Wang W."/>
            <person name="Chen Q."/>
            <person name="Zhang S."/>
            <person name="Li H."/>
            <person name="Wu J."/>
            <person name="Wang P."/>
            <person name="Li P."/>
            <person name="Shi C."/>
            <person name="Zheng F."/>
            <person name="Jian J."/>
            <person name="Huang B."/>
            <person name="Shan D."/>
            <person name="Shi M."/>
            <person name="Fang C."/>
            <person name="Yue Y."/>
            <person name="Li F."/>
            <person name="Li D."/>
            <person name="Wei S."/>
            <person name="Han B."/>
            <person name="Jiang C."/>
            <person name="Yin Y."/>
            <person name="Xia T."/>
            <person name="Zhang Z."/>
            <person name="Bennetzen J.L."/>
            <person name="Zhao S."/>
            <person name="Wan X."/>
        </authorList>
    </citation>
    <scope>NUCLEOTIDE SEQUENCE [LARGE SCALE GENOMIC DNA]</scope>
    <source>
        <strain evidence="6">cv. Shuchazao</strain>
        <tissue evidence="5">Leaf</tissue>
    </source>
</reference>
<gene>
    <name evidence="5" type="ORF">TEA_014251</name>
</gene>
<keyword evidence="3" id="KW-0697">Rotamase</keyword>
<dbReference type="EMBL" id="SDRB02009733">
    <property type="protein sequence ID" value="THG07847.1"/>
    <property type="molecule type" value="Genomic_DNA"/>
</dbReference>
<dbReference type="AlphaFoldDB" id="A0A4V6RYD2"/>
<dbReference type="STRING" id="542762.A0A4V6RYD2"/>
<dbReference type="GO" id="GO:0006457">
    <property type="term" value="P:protein folding"/>
    <property type="evidence" value="ECO:0007669"/>
    <property type="project" value="InterPro"/>
</dbReference>
<comment type="function">
    <text evidence="3">PPIases accelerate the folding of proteins. It catalyzes the cis-trans isomerization of proline imidic peptide bonds in oligopeptides.</text>
</comment>
<dbReference type="InterPro" id="IPR020892">
    <property type="entry name" value="Cyclophilin-type_PPIase_CS"/>
</dbReference>
<dbReference type="GO" id="GO:0003755">
    <property type="term" value="F:peptidyl-prolyl cis-trans isomerase activity"/>
    <property type="evidence" value="ECO:0007669"/>
    <property type="project" value="UniProtKB-UniRule"/>
</dbReference>
<dbReference type="SUPFAM" id="SSF50891">
    <property type="entry name" value="Cyclophilin-like"/>
    <property type="match status" value="1"/>
</dbReference>
<dbReference type="PROSITE" id="PS50072">
    <property type="entry name" value="CSA_PPIASE_2"/>
    <property type="match status" value="1"/>
</dbReference>
<dbReference type="PANTHER" id="PTHR45625">
    <property type="entry name" value="PEPTIDYL-PROLYL CIS-TRANS ISOMERASE-RELATED"/>
    <property type="match status" value="1"/>
</dbReference>
<comment type="catalytic activity">
    <reaction evidence="1 3">
        <text>[protein]-peptidylproline (omega=180) = [protein]-peptidylproline (omega=0)</text>
        <dbReference type="Rhea" id="RHEA:16237"/>
        <dbReference type="Rhea" id="RHEA-COMP:10747"/>
        <dbReference type="Rhea" id="RHEA-COMP:10748"/>
        <dbReference type="ChEBI" id="CHEBI:83833"/>
        <dbReference type="ChEBI" id="CHEBI:83834"/>
        <dbReference type="EC" id="5.2.1.8"/>
    </reaction>
</comment>
<sequence length="252" mass="27880">MRFATVVSRVIERMEGVEKAMEFSVRKSESNVRLAGHESGRKGKLEIEAEMFTITTLTQSKRSVYKFRRPHSRANQEEKAEISNLGEFTHQQMSVTIHTNLGDIKCEIACDEVPKAAENFLALCASGYYDGTIFHRNIKGFMIQGGDPTGTGKGGTSIWGKKFSDEIRESLKHNARGVLAMANSGPNTNGSQFFMTYGKQPHLNGLYTVFGKVIHGFEVLDLMEKTPTGPGDQPLAEIRINRVTIHANPLAG</sequence>
<dbReference type="GO" id="GO:0071013">
    <property type="term" value="C:catalytic step 2 spliceosome"/>
    <property type="evidence" value="ECO:0007669"/>
    <property type="project" value="TreeGrafter"/>
</dbReference>
<dbReference type="Proteomes" id="UP000306102">
    <property type="component" value="Unassembled WGS sequence"/>
</dbReference>
<dbReference type="PRINTS" id="PR00153">
    <property type="entry name" value="CSAPPISMRASE"/>
</dbReference>
<evidence type="ECO:0000313" key="5">
    <source>
        <dbReference type="EMBL" id="THG07847.1"/>
    </source>
</evidence>
<name>A0A4V6RYD2_CAMSN</name>
<dbReference type="FunFam" id="2.40.100.10:FF:000026">
    <property type="entry name" value="Peptidyl-prolyl cis-trans isomerase"/>
    <property type="match status" value="1"/>
</dbReference>
<proteinExistence type="inferred from homology"/>
<evidence type="ECO:0000256" key="3">
    <source>
        <dbReference type="RuleBase" id="RU363019"/>
    </source>
</evidence>
<evidence type="ECO:0000259" key="4">
    <source>
        <dbReference type="PROSITE" id="PS50072"/>
    </source>
</evidence>
<comment type="similarity">
    <text evidence="3">Belongs to the cyclophilin-type PPIase family.</text>
</comment>
<dbReference type="InterPro" id="IPR044666">
    <property type="entry name" value="Cyclophilin_A-like"/>
</dbReference>
<feature type="domain" description="PPIase cyclophilin-type" evidence="4">
    <location>
        <begin position="98"/>
        <end position="245"/>
    </location>
</feature>
<keyword evidence="3" id="KW-0413">Isomerase</keyword>
<keyword evidence="6" id="KW-1185">Reference proteome</keyword>
<accession>A0A4V6RYD2</accession>
<evidence type="ECO:0000313" key="6">
    <source>
        <dbReference type="Proteomes" id="UP000306102"/>
    </source>
</evidence>
<protein>
    <recommendedName>
        <fullName evidence="3">Peptidyl-prolyl cis-trans isomerase</fullName>
        <shortName evidence="3">PPIase</shortName>
        <ecNumber evidence="3">5.2.1.8</ecNumber>
    </recommendedName>
</protein>